<name>A0A378NQF3_9FIRM</name>
<dbReference type="GO" id="GO:0009307">
    <property type="term" value="P:DNA restriction-modification system"/>
    <property type="evidence" value="ECO:0007669"/>
    <property type="project" value="UniProtKB-KW"/>
</dbReference>
<accession>A0A378NQF3</accession>
<dbReference type="Proteomes" id="UP000255234">
    <property type="component" value="Unassembled WGS sequence"/>
</dbReference>
<protein>
    <recommendedName>
        <fullName evidence="4">Methyltransferase</fullName>
        <ecNumber evidence="4">2.1.1.-</ecNumber>
    </recommendedName>
</protein>
<dbReference type="RefSeq" id="WP_115151182.1">
    <property type="nucleotide sequence ID" value="NZ_UGPP01000001.1"/>
</dbReference>
<reference evidence="6 7" key="1">
    <citation type="submission" date="2018-06" db="EMBL/GenBank/DDBJ databases">
        <authorList>
            <consortium name="Pathogen Informatics"/>
            <person name="Doyle S."/>
        </authorList>
    </citation>
    <scope>NUCLEOTIDE SEQUENCE [LARGE SCALE GENOMIC DNA]</scope>
    <source>
        <strain evidence="6 7">NCTC10571</strain>
    </source>
</reference>
<dbReference type="Gene3D" id="3.40.50.150">
    <property type="entry name" value="Vaccinia Virus protein VP39"/>
    <property type="match status" value="2"/>
</dbReference>
<dbReference type="GO" id="GO:0003677">
    <property type="term" value="F:DNA binding"/>
    <property type="evidence" value="ECO:0007669"/>
    <property type="project" value="InterPro"/>
</dbReference>
<sequence>MKDNFKLEMTTVWSFPKRGNWATHSGMYRGNWSPYVPRNLILKFTAEHDWILDQFMGSGTTLIEAKLLNRNIIGIDVNEKAYKITEKNLNFECKTSSHIHIRLCSAENIYFIKNNSIDCICTHPPYANIIKYSKNNQYDISLLSVEKYLLAMKNVAKESYRVLKSNHICAIMVGDIRKKGILIPLGFYVMNIFKQQGFILKDIIIKEQHNCKSTSKWVNIKHSFYLLAHEYIFIFEKK</sequence>
<evidence type="ECO:0000256" key="1">
    <source>
        <dbReference type="ARBA" id="ARBA00022603"/>
    </source>
</evidence>
<dbReference type="EC" id="2.1.1.-" evidence="4"/>
<feature type="domain" description="DNA methylase N-4/N-6" evidence="5">
    <location>
        <begin position="7"/>
        <end position="87"/>
    </location>
</feature>
<dbReference type="InterPro" id="IPR029063">
    <property type="entry name" value="SAM-dependent_MTases_sf"/>
</dbReference>
<evidence type="ECO:0000259" key="5">
    <source>
        <dbReference type="Pfam" id="PF01555"/>
    </source>
</evidence>
<comment type="similarity">
    <text evidence="4">Belongs to the N(4)/N(6)-methyltransferase family.</text>
</comment>
<keyword evidence="3" id="KW-0680">Restriction system</keyword>
<dbReference type="CDD" id="cd02440">
    <property type="entry name" value="AdoMet_MTases"/>
    <property type="match status" value="1"/>
</dbReference>
<dbReference type="Pfam" id="PF01555">
    <property type="entry name" value="N6_N4_Mtase"/>
    <property type="match status" value="2"/>
</dbReference>
<dbReference type="AlphaFoldDB" id="A0A378NQF3"/>
<keyword evidence="2 6" id="KW-0808">Transferase</keyword>
<dbReference type="PRINTS" id="PR00508">
    <property type="entry name" value="S21N4MTFRASE"/>
</dbReference>
<organism evidence="6 7">
    <name type="scientific">Megamonas hypermegale</name>
    <dbReference type="NCBI Taxonomy" id="158847"/>
    <lineage>
        <taxon>Bacteria</taxon>
        <taxon>Bacillati</taxon>
        <taxon>Bacillota</taxon>
        <taxon>Negativicutes</taxon>
        <taxon>Selenomonadales</taxon>
        <taxon>Selenomonadaceae</taxon>
        <taxon>Megamonas</taxon>
    </lineage>
</organism>
<dbReference type="GO" id="GO:0008170">
    <property type="term" value="F:N-methyltransferase activity"/>
    <property type="evidence" value="ECO:0007669"/>
    <property type="project" value="InterPro"/>
</dbReference>
<evidence type="ECO:0000313" key="7">
    <source>
        <dbReference type="Proteomes" id="UP000255234"/>
    </source>
</evidence>
<dbReference type="InterPro" id="IPR001091">
    <property type="entry name" value="RM_Methyltransferase"/>
</dbReference>
<proteinExistence type="inferred from homology"/>
<gene>
    <name evidence="6" type="primary">dpnA</name>
    <name evidence="6" type="ORF">NCTC10571_00763</name>
</gene>
<evidence type="ECO:0000313" key="6">
    <source>
        <dbReference type="EMBL" id="STY70623.1"/>
    </source>
</evidence>
<evidence type="ECO:0000256" key="3">
    <source>
        <dbReference type="ARBA" id="ARBA00022747"/>
    </source>
</evidence>
<feature type="domain" description="DNA methylase N-4/N-6" evidence="5">
    <location>
        <begin position="117"/>
        <end position="238"/>
    </location>
</feature>
<dbReference type="REBASE" id="402976">
    <property type="entry name" value="M1.Mhy10571ORF763P"/>
</dbReference>
<keyword evidence="1 6" id="KW-0489">Methyltransferase</keyword>
<dbReference type="InterPro" id="IPR002941">
    <property type="entry name" value="DNA_methylase_N4/N6"/>
</dbReference>
<evidence type="ECO:0000256" key="4">
    <source>
        <dbReference type="RuleBase" id="RU362026"/>
    </source>
</evidence>
<dbReference type="GO" id="GO:0032259">
    <property type="term" value="P:methylation"/>
    <property type="evidence" value="ECO:0007669"/>
    <property type="project" value="UniProtKB-KW"/>
</dbReference>
<dbReference type="SUPFAM" id="SSF53335">
    <property type="entry name" value="S-adenosyl-L-methionine-dependent methyltransferases"/>
    <property type="match status" value="2"/>
</dbReference>
<dbReference type="EMBL" id="UGPP01000001">
    <property type="protein sequence ID" value="STY70623.1"/>
    <property type="molecule type" value="Genomic_DNA"/>
</dbReference>
<evidence type="ECO:0000256" key="2">
    <source>
        <dbReference type="ARBA" id="ARBA00022679"/>
    </source>
</evidence>